<dbReference type="EMBL" id="KE346361">
    <property type="protein sequence ID" value="KJE90646.1"/>
    <property type="molecule type" value="Genomic_DNA"/>
</dbReference>
<name>A0A0D2U690_CAPO3</name>
<keyword evidence="1" id="KW-0175">Coiled coil</keyword>
<dbReference type="RefSeq" id="XP_004364791.1">
    <property type="nucleotide sequence ID" value="XM_004364734.1"/>
</dbReference>
<accession>A0A0D2U690</accession>
<evidence type="ECO:0000313" key="3">
    <source>
        <dbReference type="Proteomes" id="UP000008743"/>
    </source>
</evidence>
<reference evidence="3" key="1">
    <citation type="submission" date="2011-02" db="EMBL/GenBank/DDBJ databases">
        <title>The Genome Sequence of Capsaspora owczarzaki ATCC 30864.</title>
        <authorList>
            <person name="Russ C."/>
            <person name="Cuomo C."/>
            <person name="Burger G."/>
            <person name="Gray M.W."/>
            <person name="Holland P.W.H."/>
            <person name="King N."/>
            <person name="Lang F.B.F."/>
            <person name="Roger A.J."/>
            <person name="Ruiz-Trillo I."/>
            <person name="Young S.K."/>
            <person name="Zeng Q."/>
            <person name="Gargeya S."/>
            <person name="Alvarado L."/>
            <person name="Berlin A."/>
            <person name="Chapman S.B."/>
            <person name="Chen Z."/>
            <person name="Freedman E."/>
            <person name="Gellesch M."/>
            <person name="Goldberg J."/>
            <person name="Griggs A."/>
            <person name="Gujja S."/>
            <person name="Heilman E."/>
            <person name="Heiman D."/>
            <person name="Howarth C."/>
            <person name="Mehta T."/>
            <person name="Neiman D."/>
            <person name="Pearson M."/>
            <person name="Roberts A."/>
            <person name="Saif S."/>
            <person name="Shea T."/>
            <person name="Shenoy N."/>
            <person name="Sisk P."/>
            <person name="Stolte C."/>
            <person name="Sykes S."/>
            <person name="White J."/>
            <person name="Yandava C."/>
            <person name="Haas B."/>
            <person name="Nusbaum C."/>
            <person name="Birren B."/>
        </authorList>
    </citation>
    <scope>NUCLEOTIDE SEQUENCE</scope>
    <source>
        <strain evidence="3">ATCC 30864</strain>
    </source>
</reference>
<keyword evidence="3" id="KW-1185">Reference proteome</keyword>
<feature type="coiled-coil region" evidence="1">
    <location>
        <begin position="64"/>
        <end position="91"/>
    </location>
</feature>
<sequence length="141" mass="15565">MPPTPPHAANVAATSSAVQLRIRCCPVIPEPLEEAAACLVTAQLLHDPRLAGLSITTTAQTFDMATLEEIKALFEEQKTNLTQQIESLRTDVSKKLDDVDAKTSFMVEARMRASLAKRFGEDYACQQFVEPRCGTITARWE</sequence>
<dbReference type="Proteomes" id="UP000008743">
    <property type="component" value="Unassembled WGS sequence"/>
</dbReference>
<dbReference type="AlphaFoldDB" id="A0A0D2U690"/>
<gene>
    <name evidence="2" type="ORF">CAOG_001923</name>
</gene>
<evidence type="ECO:0000313" key="2">
    <source>
        <dbReference type="EMBL" id="KJE90646.1"/>
    </source>
</evidence>
<protein>
    <submittedName>
        <fullName evidence="2">Uncharacterized protein</fullName>
    </submittedName>
</protein>
<evidence type="ECO:0000256" key="1">
    <source>
        <dbReference type="SAM" id="Coils"/>
    </source>
</evidence>
<organism evidence="2 3">
    <name type="scientific">Capsaspora owczarzaki (strain ATCC 30864)</name>
    <dbReference type="NCBI Taxonomy" id="595528"/>
    <lineage>
        <taxon>Eukaryota</taxon>
        <taxon>Filasterea</taxon>
        <taxon>Capsaspora</taxon>
    </lineage>
</organism>
<dbReference type="InParanoid" id="A0A0D2U690"/>
<proteinExistence type="predicted"/>